<dbReference type="InterPro" id="IPR002355">
    <property type="entry name" value="Cu_oxidase_Cu_BS"/>
</dbReference>
<evidence type="ECO:0000259" key="9">
    <source>
        <dbReference type="Pfam" id="PF07732"/>
    </source>
</evidence>
<evidence type="ECO:0000256" key="1">
    <source>
        <dbReference type="ARBA" id="ARBA00010609"/>
    </source>
</evidence>
<evidence type="ECO:0000256" key="4">
    <source>
        <dbReference type="ARBA" id="ARBA00023008"/>
    </source>
</evidence>
<keyword evidence="6" id="KW-0732">Signal</keyword>
<evidence type="ECO:0000259" key="8">
    <source>
        <dbReference type="Pfam" id="PF07731"/>
    </source>
</evidence>
<dbReference type="AlphaFoldDB" id="A0A9Q8L8G4"/>
<evidence type="ECO:0000256" key="2">
    <source>
        <dbReference type="ARBA" id="ARBA00022723"/>
    </source>
</evidence>
<dbReference type="SUPFAM" id="SSF49503">
    <property type="entry name" value="Cupredoxins"/>
    <property type="match status" value="3"/>
</dbReference>
<dbReference type="InterPro" id="IPR001117">
    <property type="entry name" value="Cu-oxidase_2nd"/>
</dbReference>
<sequence>MLGLMTVAAFAVAATAWEGEDWQSHNDWQQHSRPLIPHVHNTRFWSSGPHPSSSSSSSSPSLSGTTATATTEPSVTSRQAVPSTSTEVVWATIDITTTVCTAEACQAAPTSATPIIPGSGAGHGDFNGPGPDWNFGPGHGPGNLPPGCAFPSSPLSSDKQAGQSLWGSLCQPTFPKWLPDGEGKQYASAPWGDRTTRNADGVKNDHIPVTGVVRRYDFTITRGTAAPDGVVRNVFLVNNQFPGPAIEANWGDMIEITVHNNISYPLEGTSLHWHGFLQRGSNWMDGVPAVSQCPIAPFHSYTYKIPAQLYGSSWWHAHYSAQYTAGIVGPIIIYGPSQLSYDIDIGPVMLSDWYHVPYFSIVSDAVGTDMSVIPPVSDSLLINGRGRFDCSTPSYDNGAEWLASHVSVPMTWSCTEGAELAKFKFRPGKTHRLRLMNMGADGVQKFSIDGHQMTVISYDYVPTVPHISDVVTLGVGQRADILVTANNFSTNMFWMRSSAPGGKTCGGSNMDEVRAAIYYEGADTAGIPATVSAVNDTSCENLPLNTTQPEYRITPSAPQDAFVHDISISLVLNSTGNYEWRMANQTFHANFNEPLLYKAAEGNVSFPYDPQWNVVNYGTNRSIVVNVTNLTPFAHPFHLHGHNFYVLNVGNNGTVWDGTAVNPSNPMRRDIQIIPALGYAAIAFENDNPGVWPFHCHVAWHLSGGLAMNFITRPEDIPKIPSEEAQQTCRDWDFYSSNNIVDQIDAGS</sequence>
<dbReference type="FunFam" id="2.60.40.420:FF:000021">
    <property type="entry name" value="Extracellular dihydrogeodin oxidase/laccase"/>
    <property type="match status" value="1"/>
</dbReference>
<feature type="compositionally biased region" description="Low complexity" evidence="5">
    <location>
        <begin position="46"/>
        <end position="77"/>
    </location>
</feature>
<dbReference type="Gene3D" id="2.60.40.420">
    <property type="entry name" value="Cupredoxins - blue copper proteins"/>
    <property type="match status" value="3"/>
</dbReference>
<dbReference type="CDD" id="cd13854">
    <property type="entry name" value="CuRO_1_MaLCC_like"/>
    <property type="match status" value="1"/>
</dbReference>
<protein>
    <submittedName>
        <fullName evidence="10">Oxidoreductase ptaK</fullName>
    </submittedName>
</protein>
<dbReference type="PROSITE" id="PS00080">
    <property type="entry name" value="MULTICOPPER_OXIDASE2"/>
    <property type="match status" value="1"/>
</dbReference>
<dbReference type="Pfam" id="PF07732">
    <property type="entry name" value="Cu-oxidase_3"/>
    <property type="match status" value="1"/>
</dbReference>
<dbReference type="InterPro" id="IPR033138">
    <property type="entry name" value="Cu_oxidase_CS"/>
</dbReference>
<proteinExistence type="inferred from homology"/>
<dbReference type="PANTHER" id="PTHR11709">
    <property type="entry name" value="MULTI-COPPER OXIDASE"/>
    <property type="match status" value="1"/>
</dbReference>
<comment type="similarity">
    <text evidence="1">Belongs to the multicopper oxidase family.</text>
</comment>
<keyword evidence="3" id="KW-0560">Oxidoreductase</keyword>
<dbReference type="InterPro" id="IPR045087">
    <property type="entry name" value="Cu-oxidase_fam"/>
</dbReference>
<feature type="domain" description="Plastocyanin-like" evidence="9">
    <location>
        <begin position="220"/>
        <end position="336"/>
    </location>
</feature>
<feature type="domain" description="Plastocyanin-like" evidence="8">
    <location>
        <begin position="593"/>
        <end position="715"/>
    </location>
</feature>
<dbReference type="PROSITE" id="PS00079">
    <property type="entry name" value="MULTICOPPER_OXIDASE1"/>
    <property type="match status" value="1"/>
</dbReference>
<name>A0A9Q8L8G4_PASFU</name>
<feature type="domain" description="Plastocyanin-like" evidence="7">
    <location>
        <begin position="347"/>
        <end position="503"/>
    </location>
</feature>
<dbReference type="OMA" id="NTQHIIT"/>
<dbReference type="Proteomes" id="UP000756132">
    <property type="component" value="Chromosome 1"/>
</dbReference>
<accession>A0A9Q8L8G4</accession>
<evidence type="ECO:0000313" key="11">
    <source>
        <dbReference type="Proteomes" id="UP000756132"/>
    </source>
</evidence>
<dbReference type="PANTHER" id="PTHR11709:SF145">
    <property type="entry name" value="LCC1"/>
    <property type="match status" value="1"/>
</dbReference>
<organism evidence="10 11">
    <name type="scientific">Passalora fulva</name>
    <name type="common">Tomato leaf mold</name>
    <name type="synonym">Cladosporium fulvum</name>
    <dbReference type="NCBI Taxonomy" id="5499"/>
    <lineage>
        <taxon>Eukaryota</taxon>
        <taxon>Fungi</taxon>
        <taxon>Dikarya</taxon>
        <taxon>Ascomycota</taxon>
        <taxon>Pezizomycotina</taxon>
        <taxon>Dothideomycetes</taxon>
        <taxon>Dothideomycetidae</taxon>
        <taxon>Mycosphaerellales</taxon>
        <taxon>Mycosphaerellaceae</taxon>
        <taxon>Fulvia</taxon>
    </lineage>
</organism>
<dbReference type="Pfam" id="PF07731">
    <property type="entry name" value="Cu-oxidase_2"/>
    <property type="match status" value="1"/>
</dbReference>
<dbReference type="InterPro" id="IPR011707">
    <property type="entry name" value="Cu-oxidase-like_N"/>
</dbReference>
<dbReference type="OrthoDB" id="2121828at2759"/>
<reference evidence="10" key="2">
    <citation type="journal article" date="2022" name="Microb. Genom.">
        <title>A chromosome-scale genome assembly of the tomato pathogen Cladosporium fulvum reveals a compartmentalized genome architecture and the presence of a dispensable chromosome.</title>
        <authorList>
            <person name="Zaccaron A.Z."/>
            <person name="Chen L.H."/>
            <person name="Samaras A."/>
            <person name="Stergiopoulos I."/>
        </authorList>
    </citation>
    <scope>NUCLEOTIDE SEQUENCE</scope>
    <source>
        <strain evidence="10">Race5_Kim</strain>
    </source>
</reference>
<evidence type="ECO:0000259" key="7">
    <source>
        <dbReference type="Pfam" id="PF00394"/>
    </source>
</evidence>
<dbReference type="KEGG" id="ffu:CLAFUR5_01908"/>
<dbReference type="GO" id="GO:0005507">
    <property type="term" value="F:copper ion binding"/>
    <property type="evidence" value="ECO:0007669"/>
    <property type="project" value="InterPro"/>
</dbReference>
<reference evidence="10" key="1">
    <citation type="submission" date="2021-12" db="EMBL/GenBank/DDBJ databases">
        <authorList>
            <person name="Zaccaron A."/>
            <person name="Stergiopoulos I."/>
        </authorList>
    </citation>
    <scope>NUCLEOTIDE SEQUENCE</scope>
    <source>
        <strain evidence="10">Race5_Kim</strain>
    </source>
</reference>
<dbReference type="GeneID" id="71981786"/>
<dbReference type="EMBL" id="CP090163">
    <property type="protein sequence ID" value="UJO12654.1"/>
    <property type="molecule type" value="Genomic_DNA"/>
</dbReference>
<dbReference type="RefSeq" id="XP_047757020.1">
    <property type="nucleotide sequence ID" value="XM_047901056.1"/>
</dbReference>
<feature type="region of interest" description="Disordered" evidence="5">
    <location>
        <begin position="40"/>
        <end position="83"/>
    </location>
</feature>
<dbReference type="Pfam" id="PF00394">
    <property type="entry name" value="Cu-oxidase"/>
    <property type="match status" value="1"/>
</dbReference>
<evidence type="ECO:0000313" key="10">
    <source>
        <dbReference type="EMBL" id="UJO12654.1"/>
    </source>
</evidence>
<dbReference type="CDD" id="cd13901">
    <property type="entry name" value="CuRO_3_MaLCC_like"/>
    <property type="match status" value="1"/>
</dbReference>
<keyword evidence="4" id="KW-0186">Copper</keyword>
<gene>
    <name evidence="10" type="ORF">CLAFUR5_01908</name>
</gene>
<dbReference type="InterPro" id="IPR011706">
    <property type="entry name" value="Cu-oxidase_C"/>
</dbReference>
<evidence type="ECO:0000256" key="5">
    <source>
        <dbReference type="SAM" id="MobiDB-lite"/>
    </source>
</evidence>
<dbReference type="GO" id="GO:0016491">
    <property type="term" value="F:oxidoreductase activity"/>
    <property type="evidence" value="ECO:0007669"/>
    <property type="project" value="UniProtKB-KW"/>
</dbReference>
<keyword evidence="2" id="KW-0479">Metal-binding</keyword>
<evidence type="ECO:0000256" key="3">
    <source>
        <dbReference type="ARBA" id="ARBA00023002"/>
    </source>
</evidence>
<dbReference type="InterPro" id="IPR008972">
    <property type="entry name" value="Cupredoxin"/>
</dbReference>
<feature type="chain" id="PRO_5040490287" evidence="6">
    <location>
        <begin position="17"/>
        <end position="748"/>
    </location>
</feature>
<feature type="signal peptide" evidence="6">
    <location>
        <begin position="1"/>
        <end position="16"/>
    </location>
</feature>
<keyword evidence="11" id="KW-1185">Reference proteome</keyword>
<evidence type="ECO:0000256" key="6">
    <source>
        <dbReference type="SAM" id="SignalP"/>
    </source>
</evidence>